<proteinExistence type="predicted"/>
<dbReference type="InterPro" id="IPR051317">
    <property type="entry name" value="Gfo/Idh/MocA_oxidoreduct"/>
</dbReference>
<dbReference type="InterPro" id="IPR036291">
    <property type="entry name" value="NAD(P)-bd_dom_sf"/>
</dbReference>
<dbReference type="EMBL" id="JBANRG010000010">
    <property type="protein sequence ID" value="KAK7462949.1"/>
    <property type="molecule type" value="Genomic_DNA"/>
</dbReference>
<evidence type="ECO:0000259" key="2">
    <source>
        <dbReference type="Pfam" id="PF22685"/>
    </source>
</evidence>
<accession>A0ABR1JMM5</accession>
<evidence type="ECO:0008006" key="5">
    <source>
        <dbReference type="Google" id="ProtNLM"/>
    </source>
</evidence>
<evidence type="ECO:0000259" key="1">
    <source>
        <dbReference type="Pfam" id="PF01408"/>
    </source>
</evidence>
<organism evidence="3 4">
    <name type="scientific">Marasmiellus scandens</name>
    <dbReference type="NCBI Taxonomy" id="2682957"/>
    <lineage>
        <taxon>Eukaryota</taxon>
        <taxon>Fungi</taxon>
        <taxon>Dikarya</taxon>
        <taxon>Basidiomycota</taxon>
        <taxon>Agaricomycotina</taxon>
        <taxon>Agaricomycetes</taxon>
        <taxon>Agaricomycetidae</taxon>
        <taxon>Agaricales</taxon>
        <taxon>Marasmiineae</taxon>
        <taxon>Omphalotaceae</taxon>
        <taxon>Marasmiellus</taxon>
    </lineage>
</organism>
<dbReference type="InterPro" id="IPR000683">
    <property type="entry name" value="Gfo/Idh/MocA-like_OxRdtase_N"/>
</dbReference>
<sequence length="373" mass="40194">MSPIKVGFVGLSKSGWASSTLATPLLQSDKYTLTAVSTSSKESAEASAAKYSEITGREVKAYYGNTDQIANDPNVDFVAIAVKAPLHKEVLMPVIEAGKDFFIEWPAGKNTEETIQFAEAAKTKGVRSIVGLQGWQAPVIKKIKEIIDSGKIGKVMSTSAIITLPREVNMWAPVTNEALTYMLVPGEGATMLDIIIGHQLGPLTHILGSFRSVSATSAMLYPTSTLVSADGTPTGKTVQNHAKDHYAFNGILSSGVFINVVWRGGYKSTPGRHQHIWEIDGEEGSIRVTSDEPAGGFFHVRYPELYLNGEPVELERNGKTDPSGGMLGNVGAAWEEFAKGEEGSYPTIEDAVQLHRLLDAIQLSGETGRRIDL</sequence>
<dbReference type="InterPro" id="IPR055080">
    <property type="entry name" value="Gal80p-like_C"/>
</dbReference>
<gene>
    <name evidence="3" type="ORF">VKT23_007530</name>
</gene>
<dbReference type="PANTHER" id="PTHR43708:SF1">
    <property type="entry name" value="GALACTOSE_LACTOSE METABOLISM REGULATORY PROTEIN GAL80"/>
    <property type="match status" value="1"/>
</dbReference>
<feature type="domain" description="Gal80p-like C-terminal" evidence="2">
    <location>
        <begin position="138"/>
        <end position="289"/>
    </location>
</feature>
<dbReference type="PANTHER" id="PTHR43708">
    <property type="entry name" value="CONSERVED EXPRESSED OXIDOREDUCTASE (EUROFUNG)"/>
    <property type="match status" value="1"/>
</dbReference>
<dbReference type="Pfam" id="PF01408">
    <property type="entry name" value="GFO_IDH_MocA"/>
    <property type="match status" value="1"/>
</dbReference>
<evidence type="ECO:0000313" key="3">
    <source>
        <dbReference type="EMBL" id="KAK7462949.1"/>
    </source>
</evidence>
<dbReference type="SUPFAM" id="SSF55347">
    <property type="entry name" value="Glyceraldehyde-3-phosphate dehydrogenase-like, C-terminal domain"/>
    <property type="match status" value="1"/>
</dbReference>
<evidence type="ECO:0000313" key="4">
    <source>
        <dbReference type="Proteomes" id="UP001498398"/>
    </source>
</evidence>
<dbReference type="Proteomes" id="UP001498398">
    <property type="component" value="Unassembled WGS sequence"/>
</dbReference>
<dbReference type="Gene3D" id="3.40.50.720">
    <property type="entry name" value="NAD(P)-binding Rossmann-like Domain"/>
    <property type="match status" value="1"/>
</dbReference>
<dbReference type="SUPFAM" id="SSF51735">
    <property type="entry name" value="NAD(P)-binding Rossmann-fold domains"/>
    <property type="match status" value="1"/>
</dbReference>
<name>A0ABR1JMM5_9AGAR</name>
<dbReference type="Pfam" id="PF22685">
    <property type="entry name" value="Gal80p_C-like"/>
    <property type="match status" value="1"/>
</dbReference>
<reference evidence="3 4" key="1">
    <citation type="submission" date="2024-01" db="EMBL/GenBank/DDBJ databases">
        <title>A draft genome for the cacao thread blight pathogen Marasmiellus scandens.</title>
        <authorList>
            <person name="Baruah I.K."/>
            <person name="Leung J."/>
            <person name="Bukari Y."/>
            <person name="Amoako-Attah I."/>
            <person name="Meinhardt L.W."/>
            <person name="Bailey B.A."/>
            <person name="Cohen S.P."/>
        </authorList>
    </citation>
    <scope>NUCLEOTIDE SEQUENCE [LARGE SCALE GENOMIC DNA]</scope>
    <source>
        <strain evidence="3 4">GH-19</strain>
    </source>
</reference>
<dbReference type="Gene3D" id="3.30.360.10">
    <property type="entry name" value="Dihydrodipicolinate Reductase, domain 2"/>
    <property type="match status" value="1"/>
</dbReference>
<protein>
    <recommendedName>
        <fullName evidence="5">Gfo/Idh/MocA-like oxidoreductase N-terminal domain-containing protein</fullName>
    </recommendedName>
</protein>
<comment type="caution">
    <text evidence="3">The sequence shown here is derived from an EMBL/GenBank/DDBJ whole genome shotgun (WGS) entry which is preliminary data.</text>
</comment>
<keyword evidence="4" id="KW-1185">Reference proteome</keyword>
<feature type="domain" description="Gfo/Idh/MocA-like oxidoreductase N-terminal" evidence="1">
    <location>
        <begin position="4"/>
        <end position="131"/>
    </location>
</feature>